<feature type="compositionally biased region" description="Low complexity" evidence="1">
    <location>
        <begin position="397"/>
        <end position="415"/>
    </location>
</feature>
<feature type="compositionally biased region" description="Basic and acidic residues" evidence="1">
    <location>
        <begin position="154"/>
        <end position="164"/>
    </location>
</feature>
<feature type="compositionally biased region" description="Pro residues" evidence="1">
    <location>
        <begin position="529"/>
        <end position="541"/>
    </location>
</feature>
<name>A0A9W9VSZ2_9EURO</name>
<keyword evidence="4" id="KW-1185">Reference proteome</keyword>
<feature type="compositionally biased region" description="Polar residues" evidence="1">
    <location>
        <begin position="302"/>
        <end position="332"/>
    </location>
</feature>
<dbReference type="PROSITE" id="PS00028">
    <property type="entry name" value="ZINC_FINGER_C2H2_1"/>
    <property type="match status" value="1"/>
</dbReference>
<sequence>MNDQYNGYRWPDEWDESHAQPLRANDPQEIQQELPTTYSPHSAFEDAAHMAQFAYAAYVRVQENQRRVSQSQPDADVRAPTPLERPEKRIQKQKKRDQQEQQRLEQERQKQQQPPQREQEILQQKQDELRRRQQEQEKQKRQNEEQQRQQLQQEQERGQREEQQRQQIILNAQRRQSERPFGASLSSQTFSHRSDDSRPAQDYTTNSATPPQQFAATTAPMQAPAQQMPHSRFLPQMRASPNVSMERPMKRPTGTASVEQKKDDYLKSEIRSAGVQNAIARPQSRASIPTPDEQRPLAAPAFSQTSPPREPYTSASRSTLEPRPQASSTSYTGPGPVAPVRAQMTSPNMRLPSLPTTIAPSLLTRTHLISDGPKRASLPASLPSIPTRQTFTSIPDHLPASRHASHASSHSQNASPVLPSASGSNQLQASSPASSQLKTSSKPGQAPSTAASLAPHASSQSQPPPSQPSPAPMGIFSPRQYTGPLGQYKYQTSHPAKSDSVSAPTPSPLPKPTTGTAPQLSSSQQLPQAPNPVPSPPPGQPWDPGRAAQSGPRFSQAPPSKSRRLNNGTKFQVKQMPCGPVAQRFQAGDYVRKSPSQSHIPLKPDMIQPMNTADALKKFSYDPATIAHDVLINCAKHPTERPLNEHMAAIRNKFPEVDASKDLTTFRWDLVEEAQASLVSQNRGTGAAPPVSDPRGLPPPVPIGAPVLVTKPPVTGLPGLPSPAPAPAPTTATSQPQTLPANAAALPWIDLHVPRSPNVNNRYNPLRELPFQAPGYHSRASFTNSRKLPGSTPAAIPGFTPPNHHQTASTVYPPTLTSLTSLTAPAKPVSPQTTQTICEIQTYSQSTQRATPSATHPPRAETPRSHSSKGYPEPQVIVPPSPIKMSSVKTRGRPKKIVEVAIPAPEPAVQYPVFRCRWGDCQSELHNLKALESHLMQMHIPYSFICKWQGCSDTNPKAAADMWNHAQGAHMRPVAWKFGDGPKVPVTADDKITRFTVPLTRNARPSTMTLPADNSMAVAYNRSHGIQTTELSARAMTDGGVRWLDDTGVTSEASSHRISPVMCQETVNQEEMVVAN</sequence>
<evidence type="ECO:0000256" key="1">
    <source>
        <dbReference type="SAM" id="MobiDB-lite"/>
    </source>
</evidence>
<dbReference type="GeneID" id="81374984"/>
<evidence type="ECO:0000313" key="4">
    <source>
        <dbReference type="Proteomes" id="UP001147747"/>
    </source>
</evidence>
<feature type="compositionally biased region" description="Pro residues" evidence="1">
    <location>
        <begin position="462"/>
        <end position="471"/>
    </location>
</feature>
<organism evidence="3 4">
    <name type="scientific">Penicillium cosmopolitanum</name>
    <dbReference type="NCBI Taxonomy" id="1131564"/>
    <lineage>
        <taxon>Eukaryota</taxon>
        <taxon>Fungi</taxon>
        <taxon>Dikarya</taxon>
        <taxon>Ascomycota</taxon>
        <taxon>Pezizomycotina</taxon>
        <taxon>Eurotiomycetes</taxon>
        <taxon>Eurotiomycetidae</taxon>
        <taxon>Eurotiales</taxon>
        <taxon>Aspergillaceae</taxon>
        <taxon>Penicillium</taxon>
    </lineage>
</organism>
<feature type="compositionally biased region" description="Polar residues" evidence="1">
    <location>
        <begin position="489"/>
        <end position="504"/>
    </location>
</feature>
<feature type="region of interest" description="Disordered" evidence="1">
    <location>
        <begin position="843"/>
        <end position="891"/>
    </location>
</feature>
<feature type="region of interest" description="Disordered" evidence="1">
    <location>
        <begin position="63"/>
        <end position="358"/>
    </location>
</feature>
<reference evidence="3" key="2">
    <citation type="journal article" date="2023" name="IMA Fungus">
        <title>Comparative genomic study of the Penicillium genus elucidates a diverse pangenome and 15 lateral gene transfer events.</title>
        <authorList>
            <person name="Petersen C."/>
            <person name="Sorensen T."/>
            <person name="Nielsen M.R."/>
            <person name="Sondergaard T.E."/>
            <person name="Sorensen J.L."/>
            <person name="Fitzpatrick D.A."/>
            <person name="Frisvad J.C."/>
            <person name="Nielsen K.L."/>
        </authorList>
    </citation>
    <scope>NUCLEOTIDE SEQUENCE</scope>
    <source>
        <strain evidence="3">IBT 29677</strain>
    </source>
</reference>
<feature type="compositionally biased region" description="Polar residues" evidence="1">
    <location>
        <begin position="343"/>
        <end position="358"/>
    </location>
</feature>
<gene>
    <name evidence="3" type="ORF">N7509_011367</name>
</gene>
<dbReference type="InterPro" id="IPR013087">
    <property type="entry name" value="Znf_C2H2_type"/>
</dbReference>
<feature type="compositionally biased region" description="Polar residues" evidence="1">
    <location>
        <begin position="384"/>
        <end position="393"/>
    </location>
</feature>
<feature type="compositionally biased region" description="Polar residues" evidence="1">
    <location>
        <begin position="28"/>
        <end position="40"/>
    </location>
</feature>
<dbReference type="RefSeq" id="XP_056486624.1">
    <property type="nucleotide sequence ID" value="XM_056636004.1"/>
</dbReference>
<feature type="compositionally biased region" description="Low complexity" evidence="1">
    <location>
        <begin position="517"/>
        <end position="528"/>
    </location>
</feature>
<proteinExistence type="predicted"/>
<feature type="region of interest" description="Disordered" evidence="1">
    <location>
        <begin position="373"/>
        <end position="565"/>
    </location>
</feature>
<dbReference type="OrthoDB" id="5424797at2759"/>
<evidence type="ECO:0000313" key="3">
    <source>
        <dbReference type="EMBL" id="KAJ5388826.1"/>
    </source>
</evidence>
<dbReference type="EMBL" id="JAPZBU010000009">
    <property type="protein sequence ID" value="KAJ5388826.1"/>
    <property type="molecule type" value="Genomic_DNA"/>
</dbReference>
<protein>
    <recommendedName>
        <fullName evidence="2">C2H2-type domain-containing protein</fullName>
    </recommendedName>
</protein>
<evidence type="ECO:0000259" key="2">
    <source>
        <dbReference type="PROSITE" id="PS00028"/>
    </source>
</evidence>
<dbReference type="Proteomes" id="UP001147747">
    <property type="component" value="Unassembled WGS sequence"/>
</dbReference>
<comment type="caution">
    <text evidence="3">The sequence shown here is derived from an EMBL/GenBank/DDBJ whole genome shotgun (WGS) entry which is preliminary data.</text>
</comment>
<feature type="compositionally biased region" description="Basic and acidic residues" evidence="1">
    <location>
        <begin position="117"/>
        <end position="147"/>
    </location>
</feature>
<feature type="compositionally biased region" description="Low complexity" evidence="1">
    <location>
        <begin position="424"/>
        <end position="437"/>
    </location>
</feature>
<reference evidence="3" key="1">
    <citation type="submission" date="2022-12" db="EMBL/GenBank/DDBJ databases">
        <authorList>
            <person name="Petersen C."/>
        </authorList>
    </citation>
    <scope>NUCLEOTIDE SEQUENCE</scope>
    <source>
        <strain evidence="3">IBT 29677</strain>
    </source>
</reference>
<feature type="compositionally biased region" description="Low complexity" evidence="1">
    <location>
        <begin position="450"/>
        <end position="461"/>
    </location>
</feature>
<dbReference type="SMART" id="SM00355">
    <property type="entry name" value="ZnF_C2H2"/>
    <property type="match status" value="2"/>
</dbReference>
<feature type="compositionally biased region" description="Low complexity" evidence="1">
    <location>
        <begin position="208"/>
        <end position="229"/>
    </location>
</feature>
<feature type="compositionally biased region" description="Basic and acidic residues" evidence="1">
    <location>
        <begin position="84"/>
        <end position="110"/>
    </location>
</feature>
<feature type="compositionally biased region" description="Polar residues" evidence="1">
    <location>
        <begin position="843"/>
        <end position="854"/>
    </location>
</feature>
<feature type="region of interest" description="Disordered" evidence="1">
    <location>
        <begin position="714"/>
        <end position="736"/>
    </location>
</feature>
<feature type="domain" description="C2H2-type" evidence="2">
    <location>
        <begin position="916"/>
        <end position="939"/>
    </location>
</feature>
<accession>A0A9W9VSZ2</accession>
<dbReference type="AlphaFoldDB" id="A0A9W9VSZ2"/>
<feature type="region of interest" description="Disordered" evidence="1">
    <location>
        <begin position="1"/>
        <end position="43"/>
    </location>
</feature>
<feature type="compositionally biased region" description="Polar residues" evidence="1">
    <location>
        <begin position="438"/>
        <end position="449"/>
    </location>
</feature>
<feature type="compositionally biased region" description="Basic and acidic residues" evidence="1">
    <location>
        <begin position="259"/>
        <end position="270"/>
    </location>
</feature>